<keyword evidence="2" id="KW-1185">Reference proteome</keyword>
<organism evidence="1 2">
    <name type="scientific">Emergencia timonensis</name>
    <dbReference type="NCBI Taxonomy" id="1776384"/>
    <lineage>
        <taxon>Bacteria</taxon>
        <taxon>Bacillati</taxon>
        <taxon>Bacillota</taxon>
        <taxon>Clostridia</taxon>
        <taxon>Peptostreptococcales</taxon>
        <taxon>Anaerovoracaceae</taxon>
        <taxon>Emergencia</taxon>
    </lineage>
</organism>
<dbReference type="Proteomes" id="UP000284841">
    <property type="component" value="Unassembled WGS sequence"/>
</dbReference>
<dbReference type="PROSITE" id="PS51257">
    <property type="entry name" value="PROKAR_LIPOPROTEIN"/>
    <property type="match status" value="1"/>
</dbReference>
<accession>A0A415DZ81</accession>
<dbReference type="STRING" id="1776384.GCA_900086585_01611"/>
<comment type="caution">
    <text evidence="1">The sequence shown here is derived from an EMBL/GenBank/DDBJ whole genome shotgun (WGS) entry which is preliminary data.</text>
</comment>
<reference evidence="1 2" key="1">
    <citation type="submission" date="2018-08" db="EMBL/GenBank/DDBJ databases">
        <title>A genome reference for cultivated species of the human gut microbiota.</title>
        <authorList>
            <person name="Zou Y."/>
            <person name="Xue W."/>
            <person name="Luo G."/>
        </authorList>
    </citation>
    <scope>NUCLEOTIDE SEQUENCE [LARGE SCALE GENOMIC DNA]</scope>
    <source>
        <strain evidence="1 2">AM07-24</strain>
    </source>
</reference>
<proteinExistence type="predicted"/>
<gene>
    <name evidence="1" type="ORF">DW099_14960</name>
</gene>
<dbReference type="OrthoDB" id="2081826at2"/>
<protein>
    <submittedName>
        <fullName evidence="1">Uncharacterized protein</fullName>
    </submittedName>
</protein>
<dbReference type="AlphaFoldDB" id="A0A415DZ81"/>
<dbReference type="RefSeq" id="WP_118336213.1">
    <property type="nucleotide sequence ID" value="NZ_AP025567.1"/>
</dbReference>
<evidence type="ECO:0000313" key="1">
    <source>
        <dbReference type="EMBL" id="RHJ86133.1"/>
    </source>
</evidence>
<name>A0A415DZ81_9FIRM</name>
<evidence type="ECO:0000313" key="2">
    <source>
        <dbReference type="Proteomes" id="UP000284841"/>
    </source>
</evidence>
<sequence length="270" mass="30457">MRKKFIALVLIVVFIFTVTGCGSIRTVEGPDLKKPVFVKELIYTDEMNVDLSYIQDYNWDKEISKVSIVDGPKGVTCKVYDNEEYQEDEKYTLITVHLGINSNRTDDEGNLPEDIAFNKVNITWDDGSESIEDVGSIVISSDDFDSDMVDESGGSEMGESYISLEPAERDVKITGLKFRVKDAEQYFTDITFNETPLKEISIRRPLELYEGESTDISVNTGSNMDYGNISVAADVMEKTEKGEKVYTTIFLGWNLWSDGTIRAYLKSVLD</sequence>
<dbReference type="EMBL" id="QRMS01000004">
    <property type="protein sequence ID" value="RHJ86133.1"/>
    <property type="molecule type" value="Genomic_DNA"/>
</dbReference>